<comment type="function">
    <text evidence="1 11">Catalyzes the conversion of dihydroorotate to orotate with quinone as electron acceptor.</text>
</comment>
<feature type="binding site" evidence="11">
    <location>
        <position position="70"/>
    </location>
    <ligand>
        <name>substrate</name>
    </ligand>
</feature>
<dbReference type="Proteomes" id="UP001597375">
    <property type="component" value="Unassembled WGS sequence"/>
</dbReference>
<name>A0ABW5D661_9BACT</name>
<feature type="active site" description="Nucleophile" evidence="11">
    <location>
        <position position="180"/>
    </location>
</feature>
<dbReference type="InterPro" id="IPR001295">
    <property type="entry name" value="Dihydroorotate_DH_CS"/>
</dbReference>
<evidence type="ECO:0000256" key="9">
    <source>
        <dbReference type="ARBA" id="ARBA00023136"/>
    </source>
</evidence>
<dbReference type="Pfam" id="PF01180">
    <property type="entry name" value="DHO_dh"/>
    <property type="match status" value="1"/>
</dbReference>
<dbReference type="SUPFAM" id="SSF51395">
    <property type="entry name" value="FMN-linked oxidoreductases"/>
    <property type="match status" value="1"/>
</dbReference>
<gene>
    <name evidence="11" type="primary">pyrD</name>
    <name evidence="13" type="ORF">ACFSSA_00195</name>
</gene>
<feature type="binding site" evidence="11">
    <location>
        <begin position="251"/>
        <end position="252"/>
    </location>
    <ligand>
        <name>substrate</name>
    </ligand>
</feature>
<evidence type="ECO:0000256" key="8">
    <source>
        <dbReference type="ARBA" id="ARBA00023002"/>
    </source>
</evidence>
<dbReference type="InterPro" id="IPR012135">
    <property type="entry name" value="Dihydroorotate_DH_1_2"/>
</dbReference>
<dbReference type="NCBIfam" id="NF003646">
    <property type="entry name" value="PRK05286.1-4"/>
    <property type="match status" value="1"/>
</dbReference>
<evidence type="ECO:0000256" key="7">
    <source>
        <dbReference type="ARBA" id="ARBA00022975"/>
    </source>
</evidence>
<evidence type="ECO:0000256" key="10">
    <source>
        <dbReference type="ARBA" id="ARBA00048639"/>
    </source>
</evidence>
<dbReference type="PIRSF" id="PIRSF000164">
    <property type="entry name" value="DHO_oxidase"/>
    <property type="match status" value="1"/>
</dbReference>
<evidence type="ECO:0000256" key="2">
    <source>
        <dbReference type="ARBA" id="ARBA00004370"/>
    </source>
</evidence>
<dbReference type="NCBIfam" id="NF003652">
    <property type="entry name" value="PRK05286.2-5"/>
    <property type="match status" value="1"/>
</dbReference>
<comment type="pathway">
    <text evidence="3 11">Pyrimidine metabolism; UMP biosynthesis via de novo pathway; orotate from (S)-dihydroorotate (quinone route): step 1/1.</text>
</comment>
<dbReference type="NCBIfam" id="NF003645">
    <property type="entry name" value="PRK05286.1-2"/>
    <property type="match status" value="1"/>
</dbReference>
<sequence>MIAATYPLVRKLLFSLDAEVAHHTSLAALRLSEKTGILQRLATPAPTASPVKLMGLTFPNRIGLAAGLDKEGNTIDALGQLGFGFIEIGTITPRPQDGNPKPRLFRLIPHEAIINRMGFNNPGIDAGVANVRASRTFNGPIGFNIGKNKDTSNENAADDYLICLEKAYPVADYIVVNLSSPNTPGLRDLQAADSSARLLELLKSSQEKLTAEHGRHVPILFKVAPDLTESQVAELAKVFLDGGLDGLIATNTTLDREKVASHPWANEAGGLSGKPVFDKSNRTLAGFASAFSKQIPIIGVGGISSRADAEEKLKLGADLVQIYTSFIYQGPRLVRELATL</sequence>
<feature type="binding site" evidence="11">
    <location>
        <position position="177"/>
    </location>
    <ligand>
        <name>substrate</name>
    </ligand>
</feature>
<dbReference type="EMBL" id="JBHUIT010000001">
    <property type="protein sequence ID" value="MFD2255081.1"/>
    <property type="molecule type" value="Genomic_DNA"/>
</dbReference>
<keyword evidence="9 11" id="KW-0472">Membrane</keyword>
<reference evidence="14" key="1">
    <citation type="journal article" date="2019" name="Int. J. Syst. Evol. Microbiol.">
        <title>The Global Catalogue of Microorganisms (GCM) 10K type strain sequencing project: providing services to taxonomists for standard genome sequencing and annotation.</title>
        <authorList>
            <consortium name="The Broad Institute Genomics Platform"/>
            <consortium name="The Broad Institute Genome Sequencing Center for Infectious Disease"/>
            <person name="Wu L."/>
            <person name="Ma J."/>
        </authorList>
    </citation>
    <scope>NUCLEOTIDE SEQUENCE [LARGE SCALE GENOMIC DNA]</scope>
    <source>
        <strain evidence="14">CGMCC 4.7106</strain>
    </source>
</reference>
<dbReference type="NCBIfam" id="NF003644">
    <property type="entry name" value="PRK05286.1-1"/>
    <property type="match status" value="1"/>
</dbReference>
<keyword evidence="14" id="KW-1185">Reference proteome</keyword>
<comment type="catalytic activity">
    <reaction evidence="10 11">
        <text>(S)-dihydroorotate + a quinone = orotate + a quinol</text>
        <dbReference type="Rhea" id="RHEA:30187"/>
        <dbReference type="ChEBI" id="CHEBI:24646"/>
        <dbReference type="ChEBI" id="CHEBI:30839"/>
        <dbReference type="ChEBI" id="CHEBI:30864"/>
        <dbReference type="ChEBI" id="CHEBI:132124"/>
        <dbReference type="EC" id="1.3.5.2"/>
    </reaction>
</comment>
<dbReference type="PROSITE" id="PS00911">
    <property type="entry name" value="DHODEHASE_1"/>
    <property type="match status" value="1"/>
</dbReference>
<evidence type="ECO:0000313" key="13">
    <source>
        <dbReference type="EMBL" id="MFD2255081.1"/>
    </source>
</evidence>
<dbReference type="CDD" id="cd04738">
    <property type="entry name" value="DHOD_2_like"/>
    <property type="match status" value="1"/>
</dbReference>
<dbReference type="HAMAP" id="MF_00225">
    <property type="entry name" value="DHO_dh_type2"/>
    <property type="match status" value="1"/>
</dbReference>
<comment type="similarity">
    <text evidence="4 11">Belongs to the dihydroorotate dehydrogenase family. Type 2 subfamily.</text>
</comment>
<feature type="binding site" evidence="11">
    <location>
        <position position="250"/>
    </location>
    <ligand>
        <name>FMN</name>
        <dbReference type="ChEBI" id="CHEBI:58210"/>
    </ligand>
</feature>
<evidence type="ECO:0000256" key="6">
    <source>
        <dbReference type="ARBA" id="ARBA00022643"/>
    </source>
</evidence>
<keyword evidence="8 11" id="KW-0560">Oxidoreductase</keyword>
<evidence type="ECO:0000259" key="12">
    <source>
        <dbReference type="Pfam" id="PF01180"/>
    </source>
</evidence>
<dbReference type="InterPro" id="IPR005720">
    <property type="entry name" value="Dihydroorotate_DH_cat"/>
</dbReference>
<dbReference type="NCBIfam" id="TIGR01036">
    <property type="entry name" value="pyrD_sub2"/>
    <property type="match status" value="1"/>
</dbReference>
<feature type="binding site" evidence="11">
    <location>
        <position position="182"/>
    </location>
    <ligand>
        <name>substrate</name>
    </ligand>
</feature>
<keyword evidence="5 11" id="KW-0285">Flavoprotein</keyword>
<proteinExistence type="inferred from homology"/>
<comment type="subcellular location">
    <subcellularLocation>
        <location evidence="11">Cell membrane</location>
        <topology evidence="11">Peripheral membrane protein</topology>
    </subcellularLocation>
    <subcellularLocation>
        <location evidence="2">Membrane</location>
    </subcellularLocation>
</comment>
<dbReference type="PANTHER" id="PTHR48109">
    <property type="entry name" value="DIHYDROOROTATE DEHYDROGENASE (QUINONE), MITOCHONDRIAL-RELATED"/>
    <property type="match status" value="1"/>
</dbReference>
<dbReference type="RefSeq" id="WP_386817743.1">
    <property type="nucleotide sequence ID" value="NZ_JBHUIT010000001.1"/>
</dbReference>
<evidence type="ECO:0000313" key="14">
    <source>
        <dbReference type="Proteomes" id="UP001597375"/>
    </source>
</evidence>
<feature type="binding site" evidence="11">
    <location>
        <position position="222"/>
    </location>
    <ligand>
        <name>FMN</name>
        <dbReference type="ChEBI" id="CHEBI:58210"/>
    </ligand>
</feature>
<dbReference type="Gene3D" id="3.20.20.70">
    <property type="entry name" value="Aldolase class I"/>
    <property type="match status" value="1"/>
</dbReference>
<evidence type="ECO:0000256" key="4">
    <source>
        <dbReference type="ARBA" id="ARBA00005359"/>
    </source>
</evidence>
<evidence type="ECO:0000256" key="3">
    <source>
        <dbReference type="ARBA" id="ARBA00005161"/>
    </source>
</evidence>
<dbReference type="InterPro" id="IPR050074">
    <property type="entry name" value="DHO_dehydrogenase"/>
</dbReference>
<feature type="binding site" evidence="11">
    <location>
        <begin position="323"/>
        <end position="324"/>
    </location>
    <ligand>
        <name>FMN</name>
        <dbReference type="ChEBI" id="CHEBI:58210"/>
    </ligand>
</feature>
<keyword evidence="6 11" id="KW-0288">FMN</keyword>
<comment type="subunit">
    <text evidence="11">Monomer.</text>
</comment>
<accession>A0ABW5D661</accession>
<dbReference type="EC" id="1.3.5.2" evidence="11"/>
<feature type="binding site" evidence="11">
    <location>
        <begin position="66"/>
        <end position="70"/>
    </location>
    <ligand>
        <name>FMN</name>
        <dbReference type="ChEBI" id="CHEBI:58210"/>
    </ligand>
</feature>
<feature type="domain" description="Dihydroorotate dehydrogenase catalytic" evidence="12">
    <location>
        <begin position="51"/>
        <end position="337"/>
    </location>
</feature>
<feature type="binding site" evidence="11">
    <location>
        <position position="273"/>
    </location>
    <ligand>
        <name>FMN</name>
        <dbReference type="ChEBI" id="CHEBI:58210"/>
    </ligand>
</feature>
<feature type="binding site" evidence="11">
    <location>
        <position position="302"/>
    </location>
    <ligand>
        <name>FMN</name>
        <dbReference type="ChEBI" id="CHEBI:58210"/>
    </ligand>
</feature>
<dbReference type="GO" id="GO:0106430">
    <property type="term" value="F:dihydroorotate dehydrogenase (quinone) activity"/>
    <property type="evidence" value="ECO:0007669"/>
    <property type="project" value="UniProtKB-EC"/>
</dbReference>
<keyword evidence="11" id="KW-1003">Cell membrane</keyword>
<protein>
    <recommendedName>
        <fullName evidence="11">Dihydroorotate dehydrogenase (quinone)</fullName>
        <ecNumber evidence="11">1.3.5.2</ecNumber>
    </recommendedName>
    <alternativeName>
        <fullName evidence="11">DHOdehase</fullName>
        <shortName evidence="11">DHOD</shortName>
        <shortName evidence="11">DHODase</shortName>
    </alternativeName>
    <alternativeName>
        <fullName evidence="11">Dihydroorotate oxidase</fullName>
    </alternativeName>
</protein>
<evidence type="ECO:0000256" key="1">
    <source>
        <dbReference type="ARBA" id="ARBA00003125"/>
    </source>
</evidence>
<comment type="caution">
    <text evidence="13">The sequence shown here is derived from an EMBL/GenBank/DDBJ whole genome shotgun (WGS) entry which is preliminary data.</text>
</comment>
<keyword evidence="7 11" id="KW-0665">Pyrimidine biosynthesis</keyword>
<dbReference type="InterPro" id="IPR013785">
    <property type="entry name" value="Aldolase_TIM"/>
</dbReference>
<feature type="binding site" evidence="11">
    <location>
        <position position="144"/>
    </location>
    <ligand>
        <name>FMN</name>
        <dbReference type="ChEBI" id="CHEBI:58210"/>
    </ligand>
</feature>
<dbReference type="InterPro" id="IPR005719">
    <property type="entry name" value="Dihydroorotate_DH_2"/>
</dbReference>
<comment type="cofactor">
    <cofactor evidence="11">
        <name>FMN</name>
        <dbReference type="ChEBI" id="CHEBI:58210"/>
    </cofactor>
    <text evidence="11">Binds 1 FMN per subunit.</text>
</comment>
<feature type="binding site" evidence="11">
    <location>
        <position position="90"/>
    </location>
    <ligand>
        <name>FMN</name>
        <dbReference type="ChEBI" id="CHEBI:58210"/>
    </ligand>
</feature>
<dbReference type="PANTHER" id="PTHR48109:SF4">
    <property type="entry name" value="DIHYDROOROTATE DEHYDROGENASE (QUINONE), MITOCHONDRIAL"/>
    <property type="match status" value="1"/>
</dbReference>
<evidence type="ECO:0000256" key="5">
    <source>
        <dbReference type="ARBA" id="ARBA00022630"/>
    </source>
</evidence>
<organism evidence="13 14">
    <name type="scientific">Luteolibacter algae</name>
    <dbReference type="NCBI Taxonomy" id="454151"/>
    <lineage>
        <taxon>Bacteria</taxon>
        <taxon>Pseudomonadati</taxon>
        <taxon>Verrucomicrobiota</taxon>
        <taxon>Verrucomicrobiia</taxon>
        <taxon>Verrucomicrobiales</taxon>
        <taxon>Verrucomicrobiaceae</taxon>
        <taxon>Luteolibacter</taxon>
    </lineage>
</organism>
<feature type="binding site" evidence="11">
    <location>
        <begin position="115"/>
        <end position="119"/>
    </location>
    <ligand>
        <name>substrate</name>
    </ligand>
</feature>
<feature type="binding site" evidence="11">
    <location>
        <position position="177"/>
    </location>
    <ligand>
        <name>FMN</name>
        <dbReference type="ChEBI" id="CHEBI:58210"/>
    </ligand>
</feature>
<evidence type="ECO:0000256" key="11">
    <source>
        <dbReference type="HAMAP-Rule" id="MF_00225"/>
    </source>
</evidence>